<feature type="non-terminal residue" evidence="2">
    <location>
        <position position="1"/>
    </location>
</feature>
<evidence type="ECO:0000313" key="2">
    <source>
        <dbReference type="EMBL" id="CAG8643512.1"/>
    </source>
</evidence>
<dbReference type="OrthoDB" id="10261072at2759"/>
<feature type="non-terminal residue" evidence="2">
    <location>
        <position position="80"/>
    </location>
</feature>
<dbReference type="AlphaFoldDB" id="A0A9N9DP31"/>
<sequence length="80" mass="9004">KERKVKCYIEGENARLLTKAHDTDAEFDLYYPGKKSLTLSPEETTIIDLEIVVEVSKNSMMQLTSRSSLAKKGITIKEGI</sequence>
<dbReference type="Gene3D" id="2.70.40.10">
    <property type="match status" value="1"/>
</dbReference>
<comment type="caution">
    <text evidence="2">The sequence shown here is derived from an EMBL/GenBank/DDBJ whole genome shotgun (WGS) entry which is preliminary data.</text>
</comment>
<feature type="domain" description="dUTPase-like" evidence="1">
    <location>
        <begin position="13"/>
        <end position="80"/>
    </location>
</feature>
<dbReference type="EMBL" id="CAJVPL010004136">
    <property type="protein sequence ID" value="CAG8643512.1"/>
    <property type="molecule type" value="Genomic_DNA"/>
</dbReference>
<dbReference type="InterPro" id="IPR029054">
    <property type="entry name" value="dUTPase-like"/>
</dbReference>
<dbReference type="InterPro" id="IPR036157">
    <property type="entry name" value="dUTPase-like_sf"/>
</dbReference>
<accession>A0A9N9DP31</accession>
<organism evidence="2 3">
    <name type="scientific">Ambispora gerdemannii</name>
    <dbReference type="NCBI Taxonomy" id="144530"/>
    <lineage>
        <taxon>Eukaryota</taxon>
        <taxon>Fungi</taxon>
        <taxon>Fungi incertae sedis</taxon>
        <taxon>Mucoromycota</taxon>
        <taxon>Glomeromycotina</taxon>
        <taxon>Glomeromycetes</taxon>
        <taxon>Archaeosporales</taxon>
        <taxon>Ambisporaceae</taxon>
        <taxon>Ambispora</taxon>
    </lineage>
</organism>
<protein>
    <submittedName>
        <fullName evidence="2">10275_t:CDS:1</fullName>
    </submittedName>
</protein>
<keyword evidence="3" id="KW-1185">Reference proteome</keyword>
<dbReference type="Pfam" id="PF00692">
    <property type="entry name" value="dUTPase"/>
    <property type="match status" value="1"/>
</dbReference>
<dbReference type="SUPFAM" id="SSF51283">
    <property type="entry name" value="dUTPase-like"/>
    <property type="match status" value="1"/>
</dbReference>
<proteinExistence type="predicted"/>
<gene>
    <name evidence="2" type="ORF">AGERDE_LOCUS11087</name>
</gene>
<evidence type="ECO:0000313" key="3">
    <source>
        <dbReference type="Proteomes" id="UP000789831"/>
    </source>
</evidence>
<name>A0A9N9DP31_9GLOM</name>
<evidence type="ECO:0000259" key="1">
    <source>
        <dbReference type="Pfam" id="PF00692"/>
    </source>
</evidence>
<dbReference type="Proteomes" id="UP000789831">
    <property type="component" value="Unassembled WGS sequence"/>
</dbReference>
<reference evidence="2" key="1">
    <citation type="submission" date="2021-06" db="EMBL/GenBank/DDBJ databases">
        <authorList>
            <person name="Kallberg Y."/>
            <person name="Tangrot J."/>
            <person name="Rosling A."/>
        </authorList>
    </citation>
    <scope>NUCLEOTIDE SEQUENCE</scope>
    <source>
        <strain evidence="2">MT106</strain>
    </source>
</reference>